<dbReference type="Pfam" id="PF01865">
    <property type="entry name" value="PhoU_div"/>
    <property type="match status" value="1"/>
</dbReference>
<keyword evidence="3" id="KW-1185">Reference proteome</keyword>
<dbReference type="STRING" id="1714264.BTO30_02140"/>
<protein>
    <recommendedName>
        <fullName evidence="4">Phosphate transport regulator</fullName>
    </recommendedName>
</protein>
<comment type="caution">
    <text evidence="2">The sequence shown here is derived from an EMBL/GenBank/DDBJ whole genome shotgun (WGS) entry which is preliminary data.</text>
</comment>
<dbReference type="InterPro" id="IPR052912">
    <property type="entry name" value="UPF0111_domain"/>
</dbReference>
<dbReference type="Gene3D" id="1.20.58.220">
    <property type="entry name" value="Phosphate transport system protein phou homolog 2, domain 2"/>
    <property type="match status" value="1"/>
</dbReference>
<evidence type="ECO:0000313" key="2">
    <source>
        <dbReference type="EMBL" id="OLN23771.1"/>
    </source>
</evidence>
<dbReference type="InterPro" id="IPR038078">
    <property type="entry name" value="PhoU-like_sf"/>
</dbReference>
<evidence type="ECO:0000313" key="3">
    <source>
        <dbReference type="Proteomes" id="UP000185568"/>
    </source>
</evidence>
<reference evidence="2 3" key="1">
    <citation type="submission" date="2016-12" db="EMBL/GenBank/DDBJ databases">
        <title>Domibacillus antri genome sequencing.</title>
        <authorList>
            <person name="Verma A."/>
            <person name="Krishnamurthi S."/>
        </authorList>
    </citation>
    <scope>NUCLEOTIDE SEQUENCE [LARGE SCALE GENOMIC DNA]</scope>
    <source>
        <strain evidence="2 3">XD80</strain>
    </source>
</reference>
<dbReference type="Proteomes" id="UP000185568">
    <property type="component" value="Unassembled WGS sequence"/>
</dbReference>
<evidence type="ECO:0008006" key="4">
    <source>
        <dbReference type="Google" id="ProtNLM"/>
    </source>
</evidence>
<proteinExistence type="inferred from homology"/>
<evidence type="ECO:0000256" key="1">
    <source>
        <dbReference type="ARBA" id="ARBA00008591"/>
    </source>
</evidence>
<dbReference type="EMBL" id="MSDU01000004">
    <property type="protein sequence ID" value="OLN23771.1"/>
    <property type="molecule type" value="Genomic_DNA"/>
</dbReference>
<sequence length="205" mass="23670">MFKNKKDKFSVLLDSIAANLKEGAYYFADYKIQNAGDLKIFSDEMKRFESQGDTFIHQTIKELNHTFITPIEREDILALAMSMDDVLDGLEETAAIFEMYSVTKADEYMLKFVNAIRSCTDEIEKAIELLTLKKLPDIRTHAIKIKEYETVCDGVLRQSIKHIFTIEKDPIRLIKMKEIYENLEEIADSCQHVANTLETIIMKNA</sequence>
<dbReference type="OrthoDB" id="9797568at2"/>
<organism evidence="2 3">
    <name type="scientific">Domibacillus antri</name>
    <dbReference type="NCBI Taxonomy" id="1714264"/>
    <lineage>
        <taxon>Bacteria</taxon>
        <taxon>Bacillati</taxon>
        <taxon>Bacillota</taxon>
        <taxon>Bacilli</taxon>
        <taxon>Bacillales</taxon>
        <taxon>Bacillaceae</taxon>
        <taxon>Domibacillus</taxon>
    </lineage>
</organism>
<dbReference type="RefSeq" id="WP_075397081.1">
    <property type="nucleotide sequence ID" value="NZ_MSDU01000004.1"/>
</dbReference>
<dbReference type="PANTHER" id="PTHR37298">
    <property type="entry name" value="UPF0111 PROTEIN YKAA"/>
    <property type="match status" value="1"/>
</dbReference>
<dbReference type="PANTHER" id="PTHR37298:SF1">
    <property type="entry name" value="UPF0111 PROTEIN YKAA"/>
    <property type="match status" value="1"/>
</dbReference>
<name>A0A1Q8Q8Z2_9BACI</name>
<dbReference type="AlphaFoldDB" id="A0A1Q8Q8Z2"/>
<comment type="similarity">
    <text evidence="1">Belongs to the UPF0111 family.</text>
</comment>
<gene>
    <name evidence="2" type="ORF">BTO30_02140</name>
</gene>
<dbReference type="InterPro" id="IPR018445">
    <property type="entry name" value="Put_Phosphate_transp_reg"/>
</dbReference>
<accession>A0A1Q8Q8Z2</accession>